<evidence type="ECO:0000256" key="1">
    <source>
        <dbReference type="SAM" id="MobiDB-lite"/>
    </source>
</evidence>
<keyword evidence="3" id="KW-1185">Reference proteome</keyword>
<dbReference type="Proteomes" id="UP001221413">
    <property type="component" value="Unassembled WGS sequence"/>
</dbReference>
<protein>
    <submittedName>
        <fullName evidence="2">Uncharacterized protein</fullName>
    </submittedName>
</protein>
<reference evidence="2" key="1">
    <citation type="submission" date="2023-01" db="EMBL/GenBank/DDBJ databases">
        <title>The chitinases involved in constricting ring structure development in the nematode-trapping fungus Drechslerella dactyloides.</title>
        <authorList>
            <person name="Wang R."/>
            <person name="Zhang L."/>
            <person name="Tang P."/>
            <person name="Li S."/>
            <person name="Liang L."/>
        </authorList>
    </citation>
    <scope>NUCLEOTIDE SEQUENCE</scope>
    <source>
        <strain evidence="2">YMF1.00031</strain>
    </source>
</reference>
<feature type="compositionally biased region" description="Basic and acidic residues" evidence="1">
    <location>
        <begin position="40"/>
        <end position="62"/>
    </location>
</feature>
<sequence>MLLEGWREFLEAVDRWLQEGGDGDVEEEWTVASSWQAEGEEGKKKEEEKEKRQMEGETEEGRAGSSKLIAPVCPPSSPHWLDPWTTRSLHRTPAAARIDGKDEEHRDLDSCSVLK</sequence>
<dbReference type="EMBL" id="JAQGDS010000005">
    <property type="protein sequence ID" value="KAJ6260494.1"/>
    <property type="molecule type" value="Genomic_DNA"/>
</dbReference>
<feature type="region of interest" description="Disordered" evidence="1">
    <location>
        <begin position="33"/>
        <end position="115"/>
    </location>
</feature>
<comment type="caution">
    <text evidence="2">The sequence shown here is derived from an EMBL/GenBank/DDBJ whole genome shotgun (WGS) entry which is preliminary data.</text>
</comment>
<feature type="compositionally biased region" description="Basic and acidic residues" evidence="1">
    <location>
        <begin position="98"/>
        <end position="109"/>
    </location>
</feature>
<name>A0AAD6IYU7_DREDA</name>
<evidence type="ECO:0000313" key="2">
    <source>
        <dbReference type="EMBL" id="KAJ6260494.1"/>
    </source>
</evidence>
<gene>
    <name evidence="2" type="ORF">Dda_4720</name>
</gene>
<evidence type="ECO:0000313" key="3">
    <source>
        <dbReference type="Proteomes" id="UP001221413"/>
    </source>
</evidence>
<accession>A0AAD6IYU7</accession>
<proteinExistence type="predicted"/>
<organism evidence="2 3">
    <name type="scientific">Drechslerella dactyloides</name>
    <name type="common">Nematode-trapping fungus</name>
    <name type="synonym">Arthrobotrys dactyloides</name>
    <dbReference type="NCBI Taxonomy" id="74499"/>
    <lineage>
        <taxon>Eukaryota</taxon>
        <taxon>Fungi</taxon>
        <taxon>Dikarya</taxon>
        <taxon>Ascomycota</taxon>
        <taxon>Pezizomycotina</taxon>
        <taxon>Orbiliomycetes</taxon>
        <taxon>Orbiliales</taxon>
        <taxon>Orbiliaceae</taxon>
        <taxon>Drechslerella</taxon>
    </lineage>
</organism>
<dbReference type="AlphaFoldDB" id="A0AAD6IYU7"/>